<dbReference type="PROSITE" id="PS00870">
    <property type="entry name" value="CLPAB_1"/>
    <property type="match status" value="1"/>
</dbReference>
<keyword evidence="2 6" id="KW-0547">Nucleotide-binding</keyword>
<dbReference type="EMBL" id="DTGZ01000066">
    <property type="protein sequence ID" value="HGV97336.1"/>
    <property type="molecule type" value="Genomic_DNA"/>
</dbReference>
<dbReference type="InterPro" id="IPR018368">
    <property type="entry name" value="ClpA/B_CS1"/>
</dbReference>
<dbReference type="Pfam" id="PF10431">
    <property type="entry name" value="ClpB_D2-small"/>
    <property type="match status" value="1"/>
</dbReference>
<dbReference type="FunFam" id="3.40.50.300:FF:000010">
    <property type="entry name" value="Chaperone clpB 1, putative"/>
    <property type="match status" value="1"/>
</dbReference>
<dbReference type="InterPro" id="IPR001270">
    <property type="entry name" value="ClpA/B"/>
</dbReference>
<dbReference type="PROSITE" id="PS51903">
    <property type="entry name" value="CLP_R"/>
    <property type="match status" value="1"/>
</dbReference>
<feature type="domain" description="UVR" evidence="8">
    <location>
        <begin position="418"/>
        <end position="453"/>
    </location>
</feature>
<dbReference type="Pfam" id="PF00004">
    <property type="entry name" value="AAA"/>
    <property type="match status" value="1"/>
</dbReference>
<dbReference type="InterPro" id="IPR004176">
    <property type="entry name" value="Clp_R_N"/>
</dbReference>
<dbReference type="PRINTS" id="PR00300">
    <property type="entry name" value="CLPPROTEASEA"/>
</dbReference>
<organism evidence="10">
    <name type="scientific">candidate division WOR-3 bacterium</name>
    <dbReference type="NCBI Taxonomy" id="2052148"/>
    <lineage>
        <taxon>Bacteria</taxon>
        <taxon>Bacteria division WOR-3</taxon>
    </lineage>
</organism>
<dbReference type="Pfam" id="PF07724">
    <property type="entry name" value="AAA_2"/>
    <property type="match status" value="1"/>
</dbReference>
<proteinExistence type="inferred from homology"/>
<sequence>MRYDRFTQKAQEALATAQEILDEYNHQELDTEHIFLALVRQEDGLVPKILRKMDIMPDVIQRRLESALEIKPKVYGGATAQIYITPRTKKLLSLAQNEAQRMNDEYVGTEHLFLSIAEEREGETGKILREFGITKERIYQVLQIIRGAQRVTDQDAESKYMALERYARDITALAKQGKLDPVIGREQEIKRVIQVLSRRTKNNPVLIGDAGVGKTAIVEGLAQKIVEKNVPEILKDKRILALDMGALVAGSKFRGEFEERLKAVMDEIRKGKGEIILFIDELHTIVGAGAAEGAIDASNMLKPALARGELQCIGATTLDEYRKHIEKDAALERRFAPVYVSEPSIEDTIKILQGLKNRYESHHGVIIDDSAIEAAAKLSARYLTERFLPDKAIDLIDEACARARIEIYSMPNELKEMEKRLEQLNEEGRQAVEMRNYERAAELRDETEKLQKEYRKKKTEWMKQRGIDDKVTEDDIAQIISAWTGIPVSRMLESEMSKLLKMEERIHERLVNQNDAVVAVSDAIRRARAGLKDPKRPIGSFIFLGPTGVGKTELAKSLAEFLFDTEDAMVRIDMTEYQEKHTVSRLIGAPPGYVGYEEGGQLTEAVRRRPYRVILFDEFEKAHPDVFNILLQILDDGRLTDGQGRTVDFKNTIVIMTSNLGSEIIVENLKNGKYDYEKTKEEVYRVLERSVKPEFLNRIDEVIVFKPLGFEEIKGIVERELKKVTKNVSEFGYRIEFSEKVKDYLAHEGFDPVYGARPLRRAIQRLIENPLSRKIIAGEFKKNGRINVDVEKGEITFKPIA</sequence>
<dbReference type="GO" id="GO:0016887">
    <property type="term" value="F:ATP hydrolysis activity"/>
    <property type="evidence" value="ECO:0007669"/>
    <property type="project" value="InterPro"/>
</dbReference>
<dbReference type="InterPro" id="IPR027417">
    <property type="entry name" value="P-loop_NTPase"/>
</dbReference>
<dbReference type="SUPFAM" id="SSF81923">
    <property type="entry name" value="Double Clp-N motif"/>
    <property type="match status" value="1"/>
</dbReference>
<evidence type="ECO:0000256" key="1">
    <source>
        <dbReference type="ARBA" id="ARBA00022737"/>
    </source>
</evidence>
<keyword evidence="7" id="KW-0175">Coiled coil</keyword>
<comment type="caution">
    <text evidence="10">The sequence shown here is derived from an EMBL/GenBank/DDBJ whole genome shotgun (WGS) entry which is preliminary data.</text>
</comment>
<evidence type="ECO:0000259" key="9">
    <source>
        <dbReference type="PROSITE" id="PS51903"/>
    </source>
</evidence>
<evidence type="ECO:0000256" key="6">
    <source>
        <dbReference type="RuleBase" id="RU004432"/>
    </source>
</evidence>
<feature type="domain" description="Clp R" evidence="9">
    <location>
        <begin position="3"/>
        <end position="148"/>
    </location>
</feature>
<dbReference type="PROSITE" id="PS00871">
    <property type="entry name" value="CLPAB_2"/>
    <property type="match status" value="1"/>
</dbReference>
<evidence type="ECO:0000256" key="2">
    <source>
        <dbReference type="ARBA" id="ARBA00022741"/>
    </source>
</evidence>
<evidence type="ECO:0000313" key="10">
    <source>
        <dbReference type="EMBL" id="HGV97336.1"/>
    </source>
</evidence>
<dbReference type="Gene3D" id="4.10.860.10">
    <property type="entry name" value="UVR domain"/>
    <property type="match status" value="1"/>
</dbReference>
<dbReference type="GO" id="GO:0034605">
    <property type="term" value="P:cellular response to heat"/>
    <property type="evidence" value="ECO:0007669"/>
    <property type="project" value="TreeGrafter"/>
</dbReference>
<gene>
    <name evidence="10" type="ORF">ENV60_03450</name>
</gene>
<keyword evidence="3 6" id="KW-0067">ATP-binding</keyword>
<dbReference type="Gene3D" id="3.40.50.300">
    <property type="entry name" value="P-loop containing nucleotide triphosphate hydrolases"/>
    <property type="match status" value="2"/>
</dbReference>
<dbReference type="GO" id="GO:0005737">
    <property type="term" value="C:cytoplasm"/>
    <property type="evidence" value="ECO:0007669"/>
    <property type="project" value="TreeGrafter"/>
</dbReference>
<dbReference type="CDD" id="cd00009">
    <property type="entry name" value="AAA"/>
    <property type="match status" value="1"/>
</dbReference>
<feature type="coiled-coil region" evidence="7">
    <location>
        <begin position="407"/>
        <end position="460"/>
    </location>
</feature>
<dbReference type="InterPro" id="IPR041546">
    <property type="entry name" value="ClpA/ClpB_AAA_lid"/>
</dbReference>
<dbReference type="InterPro" id="IPR050130">
    <property type="entry name" value="ClpA_ClpB"/>
</dbReference>
<evidence type="ECO:0000256" key="5">
    <source>
        <dbReference type="PROSITE-ProRule" id="PRU01251"/>
    </source>
</evidence>
<evidence type="ECO:0000259" key="8">
    <source>
        <dbReference type="PROSITE" id="PS50151"/>
    </source>
</evidence>
<dbReference type="AlphaFoldDB" id="A0A7C4XJY9"/>
<dbReference type="Pfam" id="PF02861">
    <property type="entry name" value="Clp_N"/>
    <property type="match status" value="1"/>
</dbReference>
<dbReference type="CDD" id="cd19499">
    <property type="entry name" value="RecA-like_ClpB_Hsp104-like"/>
    <property type="match status" value="1"/>
</dbReference>
<accession>A0A7C4XJY9</accession>
<dbReference type="SUPFAM" id="SSF52540">
    <property type="entry name" value="P-loop containing nucleoside triphosphate hydrolases"/>
    <property type="match status" value="2"/>
</dbReference>
<comment type="similarity">
    <text evidence="6">Belongs to the ClpA/ClpB family.</text>
</comment>
<keyword evidence="1 5" id="KW-0677">Repeat</keyword>
<evidence type="ECO:0000256" key="7">
    <source>
        <dbReference type="SAM" id="Coils"/>
    </source>
</evidence>
<protein>
    <submittedName>
        <fullName evidence="10">AAA family ATPase</fullName>
    </submittedName>
</protein>
<dbReference type="SMART" id="SM00382">
    <property type="entry name" value="AAA"/>
    <property type="match status" value="2"/>
</dbReference>
<dbReference type="InterPro" id="IPR019489">
    <property type="entry name" value="Clp_ATPase_C"/>
</dbReference>
<name>A0A7C4XJY9_UNCW3</name>
<dbReference type="GO" id="GO:0005524">
    <property type="term" value="F:ATP binding"/>
    <property type="evidence" value="ECO:0007669"/>
    <property type="project" value="UniProtKB-KW"/>
</dbReference>
<dbReference type="InterPro" id="IPR001943">
    <property type="entry name" value="UVR_dom"/>
</dbReference>
<dbReference type="Gene3D" id="1.10.8.60">
    <property type="match status" value="2"/>
</dbReference>
<dbReference type="InterPro" id="IPR003593">
    <property type="entry name" value="AAA+_ATPase"/>
</dbReference>
<dbReference type="PANTHER" id="PTHR11638:SF18">
    <property type="entry name" value="HEAT SHOCK PROTEIN 104"/>
    <property type="match status" value="1"/>
</dbReference>
<dbReference type="SMART" id="SM01086">
    <property type="entry name" value="ClpB_D2-small"/>
    <property type="match status" value="1"/>
</dbReference>
<dbReference type="Pfam" id="PF17871">
    <property type="entry name" value="AAA_lid_9"/>
    <property type="match status" value="1"/>
</dbReference>
<dbReference type="PROSITE" id="PS50151">
    <property type="entry name" value="UVR"/>
    <property type="match status" value="1"/>
</dbReference>
<dbReference type="InterPro" id="IPR028299">
    <property type="entry name" value="ClpA/B_CS2"/>
</dbReference>
<dbReference type="InterPro" id="IPR036628">
    <property type="entry name" value="Clp_N_dom_sf"/>
</dbReference>
<keyword evidence="4 6" id="KW-0143">Chaperone</keyword>
<dbReference type="InterPro" id="IPR003959">
    <property type="entry name" value="ATPase_AAA_core"/>
</dbReference>
<reference evidence="10" key="1">
    <citation type="journal article" date="2020" name="mSystems">
        <title>Genome- and Community-Level Interaction Insights into Carbon Utilization and Element Cycling Functions of Hydrothermarchaeota in Hydrothermal Sediment.</title>
        <authorList>
            <person name="Zhou Z."/>
            <person name="Liu Y."/>
            <person name="Xu W."/>
            <person name="Pan J."/>
            <person name="Luo Z.H."/>
            <person name="Li M."/>
        </authorList>
    </citation>
    <scope>NUCLEOTIDE SEQUENCE [LARGE SCALE GENOMIC DNA]</scope>
    <source>
        <strain evidence="10">SpSt-774</strain>
    </source>
</reference>
<dbReference type="PANTHER" id="PTHR11638">
    <property type="entry name" value="ATP-DEPENDENT CLP PROTEASE"/>
    <property type="match status" value="1"/>
</dbReference>
<dbReference type="FunFam" id="3.40.50.300:FF:000025">
    <property type="entry name" value="ATP-dependent Clp protease subunit"/>
    <property type="match status" value="1"/>
</dbReference>
<dbReference type="Gene3D" id="1.10.1780.10">
    <property type="entry name" value="Clp, N-terminal domain"/>
    <property type="match status" value="1"/>
</dbReference>
<evidence type="ECO:0000256" key="3">
    <source>
        <dbReference type="ARBA" id="ARBA00022840"/>
    </source>
</evidence>
<evidence type="ECO:0000256" key="4">
    <source>
        <dbReference type="ARBA" id="ARBA00023186"/>
    </source>
</evidence>